<accession>A0A392TZ99</accession>
<dbReference type="AlphaFoldDB" id="A0A392TZ99"/>
<evidence type="ECO:0000313" key="3">
    <source>
        <dbReference type="Proteomes" id="UP000265520"/>
    </source>
</evidence>
<reference evidence="2 3" key="1">
    <citation type="journal article" date="2018" name="Front. Plant Sci.">
        <title>Red Clover (Trifolium pratense) and Zigzag Clover (T. medium) - A Picture of Genomic Similarities and Differences.</title>
        <authorList>
            <person name="Dluhosova J."/>
            <person name="Istvanek J."/>
            <person name="Nedelnik J."/>
            <person name="Repkova J."/>
        </authorList>
    </citation>
    <scope>NUCLEOTIDE SEQUENCE [LARGE SCALE GENOMIC DNA]</scope>
    <source>
        <strain evidence="3">cv. 10/8</strain>
        <tissue evidence="2">Leaf</tissue>
    </source>
</reference>
<organism evidence="2 3">
    <name type="scientific">Trifolium medium</name>
    <dbReference type="NCBI Taxonomy" id="97028"/>
    <lineage>
        <taxon>Eukaryota</taxon>
        <taxon>Viridiplantae</taxon>
        <taxon>Streptophyta</taxon>
        <taxon>Embryophyta</taxon>
        <taxon>Tracheophyta</taxon>
        <taxon>Spermatophyta</taxon>
        <taxon>Magnoliopsida</taxon>
        <taxon>eudicotyledons</taxon>
        <taxon>Gunneridae</taxon>
        <taxon>Pentapetalae</taxon>
        <taxon>rosids</taxon>
        <taxon>fabids</taxon>
        <taxon>Fabales</taxon>
        <taxon>Fabaceae</taxon>
        <taxon>Papilionoideae</taxon>
        <taxon>50 kb inversion clade</taxon>
        <taxon>NPAAA clade</taxon>
        <taxon>Hologalegina</taxon>
        <taxon>IRL clade</taxon>
        <taxon>Trifolieae</taxon>
        <taxon>Trifolium</taxon>
    </lineage>
</organism>
<comment type="caution">
    <text evidence="2">The sequence shown here is derived from an EMBL/GenBank/DDBJ whole genome shotgun (WGS) entry which is preliminary data.</text>
</comment>
<feature type="non-terminal residue" evidence="2">
    <location>
        <position position="1"/>
    </location>
</feature>
<feature type="region of interest" description="Disordered" evidence="1">
    <location>
        <begin position="1"/>
        <end position="33"/>
    </location>
</feature>
<evidence type="ECO:0000313" key="2">
    <source>
        <dbReference type="EMBL" id="MCI65867.1"/>
    </source>
</evidence>
<protein>
    <submittedName>
        <fullName evidence="2">Uncharacterized protein</fullName>
    </submittedName>
</protein>
<dbReference type="Proteomes" id="UP000265520">
    <property type="component" value="Unassembled WGS sequence"/>
</dbReference>
<dbReference type="EMBL" id="LXQA010684250">
    <property type="protein sequence ID" value="MCI65867.1"/>
    <property type="molecule type" value="Genomic_DNA"/>
</dbReference>
<evidence type="ECO:0000256" key="1">
    <source>
        <dbReference type="SAM" id="MobiDB-lite"/>
    </source>
</evidence>
<keyword evidence="3" id="KW-1185">Reference proteome</keyword>
<proteinExistence type="predicted"/>
<sequence length="33" mass="3627">TTEPEDDNSIPVNPEVENSREADNSVPEKPTSE</sequence>
<name>A0A392TZ99_9FABA</name>